<proteinExistence type="predicted"/>
<evidence type="ECO:0000259" key="4">
    <source>
        <dbReference type="SMART" id="SM00861"/>
    </source>
</evidence>
<organism evidence="5 6">
    <name type="scientific">Geochorda subterranea</name>
    <dbReference type="NCBI Taxonomy" id="3109564"/>
    <lineage>
        <taxon>Bacteria</taxon>
        <taxon>Bacillati</taxon>
        <taxon>Bacillota</taxon>
        <taxon>Limnochordia</taxon>
        <taxon>Limnochordales</taxon>
        <taxon>Geochordaceae</taxon>
        <taxon>Geochorda</taxon>
    </lineage>
</organism>
<evidence type="ECO:0000256" key="2">
    <source>
        <dbReference type="ARBA" id="ARBA00023002"/>
    </source>
</evidence>
<evidence type="ECO:0000313" key="6">
    <source>
        <dbReference type="Proteomes" id="UP001333102"/>
    </source>
</evidence>
<sequence length="327" mass="35220">MAVKRMIEAIREALDEEMARDPRVIVLGEDVGVKGGVFVATRGLIEKYGPDRVIDTPLSESGIVGVAIGAAMNGLRPVAEIQFADFIHPAMDQIINEAARIRYRSNGAWGCPVVVRAPYGAGIRGGLYHSQSVESFFAHVPGLKVVIPSTPADAKGLLKSAIRDEDPVIFLEPKRGYRAIQGEVPDGDWVVPIGPARIAREGDRLTAVAYGMMLHLALQAAEQVAGEGIEVEVIDLRTLAPLDRSTILASVRKTGRLLVVHEDNRTLGMGAEVAALVAEEALYDLDAPVRRVTMPDLPATPFAAVLEDAVLPDTQRIAQAMRDLARE</sequence>
<protein>
    <submittedName>
        <fullName evidence="5">Alpha-ketoacid dehydrogenase subunit beta</fullName>
        <ecNumber evidence="5">1.2.4.-</ecNumber>
    </submittedName>
</protein>
<comment type="cofactor">
    <cofactor evidence="1">
        <name>thiamine diphosphate</name>
        <dbReference type="ChEBI" id="CHEBI:58937"/>
    </cofactor>
</comment>
<keyword evidence="3" id="KW-0786">Thiamine pyrophosphate</keyword>
<gene>
    <name evidence="5" type="ORF">VLY81_00465</name>
</gene>
<name>A0ABZ1BPX4_9FIRM</name>
<dbReference type="Pfam" id="PF02779">
    <property type="entry name" value="Transket_pyr"/>
    <property type="match status" value="1"/>
</dbReference>
<dbReference type="RefSeq" id="WP_324669044.1">
    <property type="nucleotide sequence ID" value="NZ_CP141614.1"/>
</dbReference>
<dbReference type="NCBIfam" id="NF006667">
    <property type="entry name" value="PRK09212.1"/>
    <property type="match status" value="1"/>
</dbReference>
<dbReference type="Gene3D" id="3.40.50.970">
    <property type="match status" value="1"/>
</dbReference>
<dbReference type="InterPro" id="IPR033248">
    <property type="entry name" value="Transketolase_C"/>
</dbReference>
<dbReference type="SUPFAM" id="SSF52518">
    <property type="entry name" value="Thiamin diphosphate-binding fold (THDP-binding)"/>
    <property type="match status" value="1"/>
</dbReference>
<keyword evidence="2 5" id="KW-0560">Oxidoreductase</keyword>
<dbReference type="PANTHER" id="PTHR43257:SF2">
    <property type="entry name" value="PYRUVATE DEHYDROGENASE E1 COMPONENT SUBUNIT BETA"/>
    <property type="match status" value="1"/>
</dbReference>
<dbReference type="CDD" id="cd07036">
    <property type="entry name" value="TPP_PYR_E1-PDHc-beta_like"/>
    <property type="match status" value="1"/>
</dbReference>
<reference evidence="6" key="1">
    <citation type="submission" date="2023-12" db="EMBL/GenBank/DDBJ databases">
        <title>Novel isolates from deep terrestrial aquifers shed light on the physiology and ecology of the class Limnochordia.</title>
        <authorList>
            <person name="Karnachuk O.V."/>
            <person name="Lukina A.P."/>
            <person name="Avakyan M.R."/>
            <person name="Kadnikov V."/>
            <person name="Begmatov S."/>
            <person name="Beletsky A.V."/>
            <person name="Mardanov A.V."/>
            <person name="Ravin N.V."/>
        </authorList>
    </citation>
    <scope>NUCLEOTIDE SEQUENCE [LARGE SCALE GENOMIC DNA]</scope>
    <source>
        <strain evidence="6">LN</strain>
    </source>
</reference>
<dbReference type="Pfam" id="PF02780">
    <property type="entry name" value="Transketolase_C"/>
    <property type="match status" value="1"/>
</dbReference>
<evidence type="ECO:0000256" key="3">
    <source>
        <dbReference type="ARBA" id="ARBA00023052"/>
    </source>
</evidence>
<dbReference type="InterPro" id="IPR009014">
    <property type="entry name" value="Transketo_C/PFOR_II"/>
</dbReference>
<accession>A0ABZ1BPX4</accession>
<feature type="domain" description="Transketolase-like pyrimidine-binding" evidence="4">
    <location>
        <begin position="4"/>
        <end position="179"/>
    </location>
</feature>
<dbReference type="InterPro" id="IPR005475">
    <property type="entry name" value="Transketolase-like_Pyr-bd"/>
</dbReference>
<dbReference type="PANTHER" id="PTHR43257">
    <property type="entry name" value="PYRUVATE DEHYDROGENASE E1 COMPONENT BETA SUBUNIT"/>
    <property type="match status" value="1"/>
</dbReference>
<keyword evidence="6" id="KW-1185">Reference proteome</keyword>
<dbReference type="GO" id="GO:0016491">
    <property type="term" value="F:oxidoreductase activity"/>
    <property type="evidence" value="ECO:0007669"/>
    <property type="project" value="UniProtKB-KW"/>
</dbReference>
<dbReference type="Gene3D" id="3.40.50.920">
    <property type="match status" value="1"/>
</dbReference>
<dbReference type="Proteomes" id="UP001333102">
    <property type="component" value="Chromosome"/>
</dbReference>
<dbReference type="EMBL" id="CP141614">
    <property type="protein sequence ID" value="WRP14678.1"/>
    <property type="molecule type" value="Genomic_DNA"/>
</dbReference>
<evidence type="ECO:0000313" key="5">
    <source>
        <dbReference type="EMBL" id="WRP14678.1"/>
    </source>
</evidence>
<dbReference type="EC" id="1.2.4.-" evidence="5"/>
<dbReference type="SMART" id="SM00861">
    <property type="entry name" value="Transket_pyr"/>
    <property type="match status" value="1"/>
</dbReference>
<evidence type="ECO:0000256" key="1">
    <source>
        <dbReference type="ARBA" id="ARBA00001964"/>
    </source>
</evidence>
<dbReference type="InterPro" id="IPR029061">
    <property type="entry name" value="THDP-binding"/>
</dbReference>
<dbReference type="SUPFAM" id="SSF52922">
    <property type="entry name" value="TK C-terminal domain-like"/>
    <property type="match status" value="1"/>
</dbReference>